<comment type="caution">
    <text evidence="9">The sequence shown here is derived from an EMBL/GenBank/DDBJ whole genome shotgun (WGS) entry which is preliminary data.</text>
</comment>
<keyword evidence="5 8" id="KW-0694">RNA-binding</keyword>
<dbReference type="AlphaFoldDB" id="A0A8J7W8A2"/>
<evidence type="ECO:0000256" key="1">
    <source>
        <dbReference type="ARBA" id="ARBA00002569"/>
    </source>
</evidence>
<keyword evidence="4 8" id="KW-0699">rRNA-binding</keyword>
<keyword evidence="6 8" id="KW-0689">Ribosomal protein</keyword>
<dbReference type="GO" id="GO:0019843">
    <property type="term" value="F:rRNA binding"/>
    <property type="evidence" value="ECO:0007669"/>
    <property type="project" value="UniProtKB-UniRule"/>
</dbReference>
<evidence type="ECO:0000256" key="4">
    <source>
        <dbReference type="ARBA" id="ARBA00022730"/>
    </source>
</evidence>
<comment type="function">
    <text evidence="1 8">One of the primary rRNA binding proteins, it binds directly to 16S rRNA central domain where it helps coordinate assembly of the platform of the 30S subunit.</text>
</comment>
<sequence length="130" mass="14056">MTQQNVIADAMSAIKNAGDAGRLEVTVEPASRLFGAMLGIMQENGYIAGFEYIDDGRGGQFKIQLSGRINKCGAISPRFSVKTEDMESWETRYLPAKGFGILMLTTSQGVMAHEQARKAGIGGQLVGYVY</sequence>
<evidence type="ECO:0000256" key="5">
    <source>
        <dbReference type="ARBA" id="ARBA00022884"/>
    </source>
</evidence>
<dbReference type="InterPro" id="IPR000630">
    <property type="entry name" value="Ribosomal_uS8"/>
</dbReference>
<comment type="similarity">
    <text evidence="2 8">Belongs to the universal ribosomal protein uS8 family.</text>
</comment>
<dbReference type="GO" id="GO:0005840">
    <property type="term" value="C:ribosome"/>
    <property type="evidence" value="ECO:0007669"/>
    <property type="project" value="UniProtKB-KW"/>
</dbReference>
<dbReference type="Gene3D" id="3.30.1370.30">
    <property type="match status" value="1"/>
</dbReference>
<dbReference type="Gene3D" id="3.30.1490.10">
    <property type="match status" value="1"/>
</dbReference>
<evidence type="ECO:0000256" key="2">
    <source>
        <dbReference type="ARBA" id="ARBA00006471"/>
    </source>
</evidence>
<reference evidence="9" key="1">
    <citation type="submission" date="2014-12" db="EMBL/GenBank/DDBJ databases">
        <authorList>
            <person name="Huang H.-H."/>
            <person name="Chen S.-C."/>
            <person name="Lai M.-C."/>
        </authorList>
    </citation>
    <scope>NUCLEOTIDE SEQUENCE</scope>
    <source>
        <strain evidence="9">K1F9705b</strain>
    </source>
</reference>
<keyword evidence="10" id="KW-1185">Reference proteome</keyword>
<dbReference type="SUPFAM" id="SSF56047">
    <property type="entry name" value="Ribosomal protein S8"/>
    <property type="match status" value="1"/>
</dbReference>
<dbReference type="RefSeq" id="WP_211531022.1">
    <property type="nucleotide sequence ID" value="NZ_JWHL01000011.1"/>
</dbReference>
<proteinExistence type="inferred from homology"/>
<evidence type="ECO:0000256" key="6">
    <source>
        <dbReference type="ARBA" id="ARBA00022980"/>
    </source>
</evidence>
<dbReference type="HAMAP" id="MF_01302_A">
    <property type="entry name" value="Ribosomal_uS8_A"/>
    <property type="match status" value="1"/>
</dbReference>
<accession>A0A8J7W8A2</accession>
<dbReference type="FunFam" id="3.30.1490.10:FF:000002">
    <property type="entry name" value="40S ribosomal protein S15a"/>
    <property type="match status" value="1"/>
</dbReference>
<dbReference type="InterPro" id="IPR035987">
    <property type="entry name" value="Ribosomal_uS8_sf"/>
</dbReference>
<dbReference type="GO" id="GO:1990904">
    <property type="term" value="C:ribonucleoprotein complex"/>
    <property type="evidence" value="ECO:0007669"/>
    <property type="project" value="UniProtKB-KW"/>
</dbReference>
<evidence type="ECO:0000313" key="9">
    <source>
        <dbReference type="EMBL" id="MBR1369323.1"/>
    </source>
</evidence>
<comment type="subunit">
    <text evidence="3 8">Part of the 30S ribosomal subunit.</text>
</comment>
<evidence type="ECO:0000256" key="7">
    <source>
        <dbReference type="ARBA" id="ARBA00023274"/>
    </source>
</evidence>
<keyword evidence="7 8" id="KW-0687">Ribonucleoprotein</keyword>
<dbReference type="OrthoDB" id="5670at2157"/>
<organism evidence="9 10">
    <name type="scientific">Methanocalculus chunghsingensis</name>
    <dbReference type="NCBI Taxonomy" id="156457"/>
    <lineage>
        <taxon>Archaea</taxon>
        <taxon>Methanobacteriati</taxon>
        <taxon>Methanobacteriota</taxon>
        <taxon>Stenosarchaea group</taxon>
        <taxon>Methanomicrobia</taxon>
        <taxon>Methanomicrobiales</taxon>
        <taxon>Methanocalculaceae</taxon>
        <taxon>Methanocalculus</taxon>
    </lineage>
</organism>
<name>A0A8J7W8A2_9EURY</name>
<dbReference type="PANTHER" id="PTHR11758">
    <property type="entry name" value="40S RIBOSOMAL PROTEIN S15A"/>
    <property type="match status" value="1"/>
</dbReference>
<dbReference type="Pfam" id="PF00410">
    <property type="entry name" value="Ribosomal_S8"/>
    <property type="match status" value="1"/>
</dbReference>
<dbReference type="GO" id="GO:0003735">
    <property type="term" value="F:structural constituent of ribosome"/>
    <property type="evidence" value="ECO:0007669"/>
    <property type="project" value="InterPro"/>
</dbReference>
<evidence type="ECO:0000256" key="8">
    <source>
        <dbReference type="HAMAP-Rule" id="MF_01302"/>
    </source>
</evidence>
<dbReference type="Proteomes" id="UP000730161">
    <property type="component" value="Unassembled WGS sequence"/>
</dbReference>
<protein>
    <recommendedName>
        <fullName evidence="8">Small ribosomal subunit protein uS8</fullName>
    </recommendedName>
</protein>
<dbReference type="GO" id="GO:0006412">
    <property type="term" value="P:translation"/>
    <property type="evidence" value="ECO:0007669"/>
    <property type="project" value="UniProtKB-UniRule"/>
</dbReference>
<dbReference type="NCBIfam" id="NF003115">
    <property type="entry name" value="PRK04034.1"/>
    <property type="match status" value="1"/>
</dbReference>
<dbReference type="EMBL" id="JWHL01000011">
    <property type="protein sequence ID" value="MBR1369323.1"/>
    <property type="molecule type" value="Genomic_DNA"/>
</dbReference>
<gene>
    <name evidence="8" type="primary">rps8</name>
    <name evidence="9" type="ORF">RJ53_07385</name>
</gene>
<evidence type="ECO:0000313" key="10">
    <source>
        <dbReference type="Proteomes" id="UP000730161"/>
    </source>
</evidence>
<evidence type="ECO:0000256" key="3">
    <source>
        <dbReference type="ARBA" id="ARBA00011458"/>
    </source>
</evidence>